<dbReference type="Gene3D" id="3.30.160.60">
    <property type="entry name" value="Classic Zinc Finger"/>
    <property type="match status" value="2"/>
</dbReference>
<evidence type="ECO:0000256" key="1">
    <source>
        <dbReference type="ARBA" id="ARBA00022723"/>
    </source>
</evidence>
<dbReference type="Gene3D" id="4.10.240.10">
    <property type="entry name" value="Zn(2)-C6 fungal-type DNA-binding domain"/>
    <property type="match status" value="1"/>
</dbReference>
<dbReference type="InterPro" id="IPR036236">
    <property type="entry name" value="Znf_C2H2_sf"/>
</dbReference>
<evidence type="ECO:0000256" key="2">
    <source>
        <dbReference type="ARBA" id="ARBA00022771"/>
    </source>
</evidence>
<keyword evidence="3" id="KW-0862">Zinc</keyword>
<dbReference type="PANTHER" id="PTHR47660:SF7">
    <property type="entry name" value="TRANSCRIPTION FACTOR WITH C2H2 AND ZN(2)-CYS(6) DNA BINDING DOMAIN (EUROFUNG)"/>
    <property type="match status" value="1"/>
</dbReference>
<dbReference type="FunFam" id="3.30.160.60:FF:002343">
    <property type="entry name" value="Zinc finger protein 33A"/>
    <property type="match status" value="1"/>
</dbReference>
<dbReference type="GO" id="GO:0003677">
    <property type="term" value="F:DNA binding"/>
    <property type="evidence" value="ECO:0007669"/>
    <property type="project" value="UniProtKB-KW"/>
</dbReference>
<proteinExistence type="predicted"/>
<feature type="region of interest" description="Disordered" evidence="9">
    <location>
        <begin position="255"/>
        <end position="284"/>
    </location>
</feature>
<protein>
    <submittedName>
        <fullName evidence="12">Uncharacterized protein</fullName>
    </submittedName>
</protein>
<comment type="caution">
    <text evidence="12">The sequence shown here is derived from an EMBL/GenBank/DDBJ whole genome shotgun (WGS) entry which is preliminary data.</text>
</comment>
<feature type="compositionally biased region" description="Polar residues" evidence="9">
    <location>
        <begin position="634"/>
        <end position="646"/>
    </location>
</feature>
<dbReference type="GO" id="GO:0006351">
    <property type="term" value="P:DNA-templated transcription"/>
    <property type="evidence" value="ECO:0007669"/>
    <property type="project" value="InterPro"/>
</dbReference>
<accession>A0A9W4J6E8</accession>
<dbReference type="PROSITE" id="PS00463">
    <property type="entry name" value="ZN2_CY6_FUNGAL_1"/>
    <property type="match status" value="1"/>
</dbReference>
<dbReference type="InterPro" id="IPR001138">
    <property type="entry name" value="Zn2Cys6_DnaBD"/>
</dbReference>
<dbReference type="Pfam" id="PF04082">
    <property type="entry name" value="Fungal_trans"/>
    <property type="match status" value="1"/>
</dbReference>
<feature type="domain" description="C2H2-type" evidence="11">
    <location>
        <begin position="49"/>
        <end position="76"/>
    </location>
</feature>
<dbReference type="SMART" id="SM00066">
    <property type="entry name" value="GAL4"/>
    <property type="match status" value="1"/>
</dbReference>
<keyword evidence="1" id="KW-0479">Metal-binding</keyword>
<keyword evidence="6" id="KW-0804">Transcription</keyword>
<feature type="domain" description="Zn(2)-C6 fungal-type" evidence="10">
    <location>
        <begin position="87"/>
        <end position="116"/>
    </location>
</feature>
<dbReference type="CDD" id="cd12148">
    <property type="entry name" value="fungal_TF_MHR"/>
    <property type="match status" value="1"/>
</dbReference>
<evidence type="ECO:0000313" key="13">
    <source>
        <dbReference type="Proteomes" id="UP001152592"/>
    </source>
</evidence>
<dbReference type="GO" id="GO:0008270">
    <property type="term" value="F:zinc ion binding"/>
    <property type="evidence" value="ECO:0007669"/>
    <property type="project" value="UniProtKB-KW"/>
</dbReference>
<keyword evidence="5" id="KW-0238">DNA-binding</keyword>
<keyword evidence="7" id="KW-0539">Nucleus</keyword>
<organism evidence="12 13">
    <name type="scientific">Penicillium salamii</name>
    <dbReference type="NCBI Taxonomy" id="1612424"/>
    <lineage>
        <taxon>Eukaryota</taxon>
        <taxon>Fungi</taxon>
        <taxon>Dikarya</taxon>
        <taxon>Ascomycota</taxon>
        <taxon>Pezizomycotina</taxon>
        <taxon>Eurotiomycetes</taxon>
        <taxon>Eurotiomycetidae</taxon>
        <taxon>Eurotiales</taxon>
        <taxon>Aspergillaceae</taxon>
        <taxon>Penicillium</taxon>
    </lineage>
</organism>
<dbReference type="Proteomes" id="UP001152592">
    <property type="component" value="Unassembled WGS sequence"/>
</dbReference>
<feature type="region of interest" description="Disordered" evidence="9">
    <location>
        <begin position="123"/>
        <end position="144"/>
    </location>
</feature>
<dbReference type="OrthoDB" id="25896at2759"/>
<dbReference type="InterPro" id="IPR007219">
    <property type="entry name" value="XnlR_reg_dom"/>
</dbReference>
<dbReference type="SUPFAM" id="SSF57701">
    <property type="entry name" value="Zn2/Cys6 DNA-binding domain"/>
    <property type="match status" value="1"/>
</dbReference>
<dbReference type="InterPro" id="IPR013087">
    <property type="entry name" value="Znf_C2H2_type"/>
</dbReference>
<evidence type="ECO:0000256" key="8">
    <source>
        <dbReference type="PROSITE-ProRule" id="PRU00042"/>
    </source>
</evidence>
<dbReference type="InterPro" id="IPR036864">
    <property type="entry name" value="Zn2-C6_fun-type_DNA-bd_sf"/>
</dbReference>
<evidence type="ECO:0000259" key="11">
    <source>
        <dbReference type="PROSITE" id="PS50157"/>
    </source>
</evidence>
<dbReference type="AlphaFoldDB" id="A0A9W4J6E8"/>
<evidence type="ECO:0000256" key="9">
    <source>
        <dbReference type="SAM" id="MobiDB-lite"/>
    </source>
</evidence>
<evidence type="ECO:0000256" key="6">
    <source>
        <dbReference type="ARBA" id="ARBA00023163"/>
    </source>
</evidence>
<dbReference type="PROSITE" id="PS50048">
    <property type="entry name" value="ZN2_CY6_FUNGAL_2"/>
    <property type="match status" value="1"/>
</dbReference>
<feature type="domain" description="C2H2-type" evidence="11">
    <location>
        <begin position="21"/>
        <end position="48"/>
    </location>
</feature>
<feature type="region of interest" description="Disordered" evidence="9">
    <location>
        <begin position="623"/>
        <end position="646"/>
    </location>
</feature>
<dbReference type="PROSITE" id="PS50157">
    <property type="entry name" value="ZINC_FINGER_C2H2_2"/>
    <property type="match status" value="2"/>
</dbReference>
<dbReference type="PROSITE" id="PS00028">
    <property type="entry name" value="ZINC_FINGER_C2H2_1"/>
    <property type="match status" value="2"/>
</dbReference>
<evidence type="ECO:0000256" key="5">
    <source>
        <dbReference type="ARBA" id="ARBA00023125"/>
    </source>
</evidence>
<dbReference type="GO" id="GO:0000981">
    <property type="term" value="F:DNA-binding transcription factor activity, RNA polymerase II-specific"/>
    <property type="evidence" value="ECO:0007669"/>
    <property type="project" value="InterPro"/>
</dbReference>
<gene>
    <name evidence="12" type="ORF">PSALAMII_LOCUS4811</name>
</gene>
<sequence length="890" mass="100418">MEIATVPQQTTRGSRRNRTPLTCTFCWRVFARKEHLARHQRTHTQEKPFTCSICGKEFSRMDIVNRHILVHTQKKQAKSTENKTRRACVQCAASRVRCSRDDPCTRCDDRGFDCVYQTSSREQMDSDQPLVPDADASDADIPAGNETRDSAAVIDIAHQTHQPDPETPNNGDSGWMQITDIPQFEPGINWLSPGQTILQEWGSQLADISDGVFVPSFNVLDIPHIPQLPHTDIIADNEVPWNQPSGVYQGDVLTSREESDNHQVGEQSPATLGDEKSTGTSDSTKSKYYVHGVAWRAPFQRRFRNSSDPPASATANNLSSPNNWLSVDAYSRLVLGLHEENHTEMQLPSLESFQLCVHLYFQHLHPNFPFLHKASFLSGEPHWILVLAVAGVGATYLRSPEGVKWKDWMMQTVEKILSDRLSQFHLQAQSDLLRPHVDLQGALEMVDGLLPLIQAKILHMLCMLHSNAVYITRRALFERAELVQWCSYLNLASESLKISTPFTSDADVGSWIKAQSRLRAGMMIWLLDSMLSYETSCKHMIKLGDIGEWLPSHEEAWEQPSLANIHFAQRFSISVVEAIDVIYIEKRLPPHLSEFCHVLLIHAIYRKTTEIVDQSRMRLSSWNPTAGTQDIAGQGSTTEDWPPSSSLASNWRNAACDSLDVLNWAANSKAAESCWEEPTILYLHLSRLVLLAPIVHFQTLARYPLLQPQNRPNAATPSGQSYESSRSQVLQWAIRDQFKARLSVVHAGALLWHVRRFSTDNVIEPFSIYIATLLLWAYSVSTSAVGIRERSDENAVPDDSDVEPEWIHLDRPLDDELVQMYIRNGDKMSAYLKGVGCISRHGAAARILQQGFYLLTGDRYTRNNDGASVPEKAIIYTWDIQRVLQTPGLC</sequence>
<dbReference type="EMBL" id="CAJVPD010000228">
    <property type="protein sequence ID" value="CAG8372652.1"/>
    <property type="molecule type" value="Genomic_DNA"/>
</dbReference>
<evidence type="ECO:0000256" key="4">
    <source>
        <dbReference type="ARBA" id="ARBA00023015"/>
    </source>
</evidence>
<evidence type="ECO:0000256" key="7">
    <source>
        <dbReference type="ARBA" id="ARBA00023242"/>
    </source>
</evidence>
<evidence type="ECO:0000313" key="12">
    <source>
        <dbReference type="EMBL" id="CAG8372652.1"/>
    </source>
</evidence>
<dbReference type="Pfam" id="PF00172">
    <property type="entry name" value="Zn_clus"/>
    <property type="match status" value="1"/>
</dbReference>
<name>A0A9W4J6E8_9EURO</name>
<dbReference type="CDD" id="cd00067">
    <property type="entry name" value="GAL4"/>
    <property type="match status" value="1"/>
</dbReference>
<reference evidence="12" key="1">
    <citation type="submission" date="2021-07" db="EMBL/GenBank/DDBJ databases">
        <authorList>
            <person name="Branca A.L. A."/>
        </authorList>
    </citation>
    <scope>NUCLEOTIDE SEQUENCE</scope>
</reference>
<evidence type="ECO:0000256" key="3">
    <source>
        <dbReference type="ARBA" id="ARBA00022833"/>
    </source>
</evidence>
<dbReference type="Pfam" id="PF00096">
    <property type="entry name" value="zf-C2H2"/>
    <property type="match status" value="1"/>
</dbReference>
<dbReference type="SMART" id="SM00355">
    <property type="entry name" value="ZnF_C2H2"/>
    <property type="match status" value="2"/>
</dbReference>
<dbReference type="SUPFAM" id="SSF57667">
    <property type="entry name" value="beta-beta-alpha zinc fingers"/>
    <property type="match status" value="1"/>
</dbReference>
<keyword evidence="2 8" id="KW-0863">Zinc-finger</keyword>
<dbReference type="PANTHER" id="PTHR47660">
    <property type="entry name" value="TRANSCRIPTION FACTOR WITH C2H2 AND ZN(2)-CYS(6) DNA BINDING DOMAIN (EUROFUNG)-RELATED-RELATED"/>
    <property type="match status" value="1"/>
</dbReference>
<keyword evidence="4" id="KW-0805">Transcription regulation</keyword>
<evidence type="ECO:0000259" key="10">
    <source>
        <dbReference type="PROSITE" id="PS50048"/>
    </source>
</evidence>